<reference evidence="2" key="1">
    <citation type="submission" date="2021-02" db="EMBL/GenBank/DDBJ databases">
        <authorList>
            <person name="Dougan E. K."/>
            <person name="Rhodes N."/>
            <person name="Thang M."/>
            <person name="Chan C."/>
        </authorList>
    </citation>
    <scope>NUCLEOTIDE SEQUENCE</scope>
</reference>
<dbReference type="EMBL" id="CAJNNW010033369">
    <property type="protein sequence ID" value="CAE8718419.1"/>
    <property type="molecule type" value="Genomic_DNA"/>
</dbReference>
<protein>
    <submittedName>
        <fullName evidence="2">Uncharacterized protein</fullName>
    </submittedName>
</protein>
<name>A0A813L2F7_POLGL</name>
<feature type="region of interest" description="Disordered" evidence="1">
    <location>
        <begin position="122"/>
        <end position="162"/>
    </location>
</feature>
<evidence type="ECO:0000313" key="3">
    <source>
        <dbReference type="Proteomes" id="UP000626109"/>
    </source>
</evidence>
<comment type="caution">
    <text evidence="2">The sequence shown here is derived from an EMBL/GenBank/DDBJ whole genome shotgun (WGS) entry which is preliminary data.</text>
</comment>
<evidence type="ECO:0000256" key="1">
    <source>
        <dbReference type="SAM" id="MobiDB-lite"/>
    </source>
</evidence>
<evidence type="ECO:0000313" key="2">
    <source>
        <dbReference type="EMBL" id="CAE8718419.1"/>
    </source>
</evidence>
<gene>
    <name evidence="2" type="ORF">PGLA2088_LOCUS40067</name>
</gene>
<dbReference type="AlphaFoldDB" id="A0A813L2F7"/>
<organism evidence="2 3">
    <name type="scientific">Polarella glacialis</name>
    <name type="common">Dinoflagellate</name>
    <dbReference type="NCBI Taxonomy" id="89957"/>
    <lineage>
        <taxon>Eukaryota</taxon>
        <taxon>Sar</taxon>
        <taxon>Alveolata</taxon>
        <taxon>Dinophyceae</taxon>
        <taxon>Suessiales</taxon>
        <taxon>Suessiaceae</taxon>
        <taxon>Polarella</taxon>
    </lineage>
</organism>
<dbReference type="Proteomes" id="UP000626109">
    <property type="component" value="Unassembled WGS sequence"/>
</dbReference>
<accession>A0A813L2F7</accession>
<sequence>MCVAWGETGLVNANTEALLLPLVSRDAQGNRPQSAEASLPTEQFMAETENFFDAHPERIPLSRYGDLSTRSHNALAGPSQTRMMKSMSVDAINLKVRSQLLPQIKQPGMSVTWAGSAGGFGAGDSKKNTGNGWNRSMRSDEWSRPAVRATGSRHGASQRNRTGKSLTWLAADSPKPDVAYEHLLEDEEASYGAGPPSLWPLGHEAEYVCRLGDLVLCSRLREAYEVGFRGKKRDKPSATELLLGGTGDALRVRRTAKVETISCDICGFHLADADKPGGCFFYYCKRCKRSGRRFELCMACHGLEILQGEGKYSGRGLHPHFLRCQHRTLIRRQNLENAYPSSPHLQRVFCDLCGHTVVGRGANDAATRAMSAVGASGDGSSKYLSLPNEFYICPRCPDERGLRFELCEHCATTLMERGRGIHRLQGLETCM</sequence>
<proteinExistence type="predicted"/>